<dbReference type="PROSITE" id="PS50111">
    <property type="entry name" value="CHEMOTAXIS_TRANSDUC_2"/>
    <property type="match status" value="1"/>
</dbReference>
<feature type="domain" description="HAMP" evidence="6">
    <location>
        <begin position="388"/>
        <end position="441"/>
    </location>
</feature>
<dbReference type="CDD" id="cd12913">
    <property type="entry name" value="PDC1_MCP_like"/>
    <property type="match status" value="1"/>
</dbReference>
<dbReference type="InterPro" id="IPR004089">
    <property type="entry name" value="MCPsignal_dom"/>
</dbReference>
<evidence type="ECO:0008006" key="9">
    <source>
        <dbReference type="Google" id="ProtNLM"/>
    </source>
</evidence>
<keyword evidence="1 3" id="KW-0807">Transducer</keyword>
<dbReference type="Proteomes" id="UP000035929">
    <property type="component" value="Unassembled WGS sequence"/>
</dbReference>
<dbReference type="CDD" id="cd06225">
    <property type="entry name" value="HAMP"/>
    <property type="match status" value="1"/>
</dbReference>
<dbReference type="GO" id="GO:0016020">
    <property type="term" value="C:membrane"/>
    <property type="evidence" value="ECO:0007669"/>
    <property type="project" value="InterPro"/>
</dbReference>
<dbReference type="AlphaFoldDB" id="A0A0J6S4P9"/>
<evidence type="ECO:0000256" key="4">
    <source>
        <dbReference type="SAM" id="Phobius"/>
    </source>
</evidence>
<dbReference type="Gene3D" id="6.10.340.10">
    <property type="match status" value="1"/>
</dbReference>
<evidence type="ECO:0000256" key="1">
    <source>
        <dbReference type="ARBA" id="ARBA00023224"/>
    </source>
</evidence>
<keyword evidence="4" id="KW-0472">Membrane</keyword>
<sequence>MNHPARPRRGTYRSIKVKIIAVSSVCVSLTAFGLVGYGLYAATSTSALVADATAEILDRNSKENLQTVAANQAATIQTKLDFAFAAARNTAGALEVIAASKTSASRESMRRAQLLDFLNGVLRRNSDFNGTYSAWEPNALDGADDAYVNRADIGSDRTGRALPYWTRTADGKVALQPLVEYDSRETHPNGVMKGGWYLGPKETKRESLLAPLPYIVQGKPVILATISVPILSEGRFLGVAGTDFDLAFVQRAVEAVNASLYDGKGSVSIVTQSGLVVASSRRADGIGAPLSRVDAGWDSFGDVLRAGRSFVGHDAASDEIRVVTPIVLGRTGETWSVLIAVPRALVMADAARLGAVLSARAHQDLLWQLAAGAGVALVALSIMYAFSGSITTPIKRLTQALHGMAQGEATATIAGADRADEIGDIARAVDRIRELTQEEAVRRAGLAEAERLRLDEERRRALHDMARAFEEAVGGIVGAVSASATELQATAGAMAQTASQTASQSGRAAGAVREAAANVGTVASAAEELGSSVQEIGRQAGGSASLARDAAAEAARTEGLVRELSDITARVGDVVGMISTIAGQTNLLALNATIEAARAGEAGRGFAVVAAEVKELANQTTRATEEIGGQIGRIQGATGQAATAIGGIAVRIQEISQVATAIAAAVEQQGAATHEIVRNVNQAAAGTNEVTAHVTGVAGAAEETGAAAAQVLTAATELSRQSEQLGSEVDRFLATVRAA</sequence>
<organism evidence="7 8">
    <name type="scientific">Methylobacterium aquaticum</name>
    <dbReference type="NCBI Taxonomy" id="270351"/>
    <lineage>
        <taxon>Bacteria</taxon>
        <taxon>Pseudomonadati</taxon>
        <taxon>Pseudomonadota</taxon>
        <taxon>Alphaproteobacteria</taxon>
        <taxon>Hyphomicrobiales</taxon>
        <taxon>Methylobacteriaceae</taxon>
        <taxon>Methylobacterium</taxon>
    </lineage>
</organism>
<dbReference type="EMBL" id="LABX01000239">
    <property type="protein sequence ID" value="KMO28644.1"/>
    <property type="molecule type" value="Genomic_DNA"/>
</dbReference>
<name>A0A0J6S4P9_9HYPH</name>
<dbReference type="Gene3D" id="1.10.287.950">
    <property type="entry name" value="Methyl-accepting chemotaxis protein"/>
    <property type="match status" value="1"/>
</dbReference>
<dbReference type="InterPro" id="IPR003660">
    <property type="entry name" value="HAMP_dom"/>
</dbReference>
<keyword evidence="4" id="KW-1133">Transmembrane helix</keyword>
<proteinExistence type="inferred from homology"/>
<feature type="domain" description="Methyl-accepting transducer" evidence="5">
    <location>
        <begin position="483"/>
        <end position="719"/>
    </location>
</feature>
<dbReference type="PANTHER" id="PTHR32089">
    <property type="entry name" value="METHYL-ACCEPTING CHEMOTAXIS PROTEIN MCPB"/>
    <property type="match status" value="1"/>
</dbReference>
<evidence type="ECO:0000313" key="8">
    <source>
        <dbReference type="Proteomes" id="UP000035929"/>
    </source>
</evidence>
<dbReference type="Pfam" id="PF00672">
    <property type="entry name" value="HAMP"/>
    <property type="match status" value="1"/>
</dbReference>
<dbReference type="SMART" id="SM00283">
    <property type="entry name" value="MA"/>
    <property type="match status" value="1"/>
</dbReference>
<protein>
    <recommendedName>
        <fullName evidence="9">Methyl-accepting chemotaxis protein</fullName>
    </recommendedName>
</protein>
<dbReference type="PANTHER" id="PTHR32089:SF112">
    <property type="entry name" value="LYSOZYME-LIKE PROTEIN-RELATED"/>
    <property type="match status" value="1"/>
</dbReference>
<keyword evidence="4" id="KW-0812">Transmembrane</keyword>
<dbReference type="OrthoDB" id="9814362at2"/>
<dbReference type="PATRIC" id="fig|270351.6.peg.3527"/>
<dbReference type="SUPFAM" id="SSF158472">
    <property type="entry name" value="HAMP domain-like"/>
    <property type="match status" value="1"/>
</dbReference>
<evidence type="ECO:0000256" key="3">
    <source>
        <dbReference type="PROSITE-ProRule" id="PRU00284"/>
    </source>
</evidence>
<comment type="similarity">
    <text evidence="2">Belongs to the methyl-accepting chemotaxis (MCP) protein family.</text>
</comment>
<dbReference type="GO" id="GO:0007165">
    <property type="term" value="P:signal transduction"/>
    <property type="evidence" value="ECO:0007669"/>
    <property type="project" value="UniProtKB-KW"/>
</dbReference>
<evidence type="ECO:0000256" key="2">
    <source>
        <dbReference type="ARBA" id="ARBA00029447"/>
    </source>
</evidence>
<reference evidence="7 8" key="1">
    <citation type="submission" date="2015-03" db="EMBL/GenBank/DDBJ databases">
        <title>Genome sequencing of Methylobacterium aquaticum DSM16371 type strain.</title>
        <authorList>
            <person name="Chaudhry V."/>
            <person name="Patil P.B."/>
        </authorList>
    </citation>
    <scope>NUCLEOTIDE SEQUENCE [LARGE SCALE GENOMIC DNA]</scope>
    <source>
        <strain evidence="7 8">DSM 16371</strain>
    </source>
</reference>
<dbReference type="SMART" id="SM00304">
    <property type="entry name" value="HAMP"/>
    <property type="match status" value="1"/>
</dbReference>
<dbReference type="Pfam" id="PF00015">
    <property type="entry name" value="MCPsignal"/>
    <property type="match status" value="1"/>
</dbReference>
<dbReference type="RefSeq" id="WP_048466845.1">
    <property type="nucleotide sequence ID" value="NZ_LABX01000239.1"/>
</dbReference>
<dbReference type="PROSITE" id="PS50885">
    <property type="entry name" value="HAMP"/>
    <property type="match status" value="1"/>
</dbReference>
<evidence type="ECO:0000259" key="6">
    <source>
        <dbReference type="PROSITE" id="PS50885"/>
    </source>
</evidence>
<comment type="caution">
    <text evidence="7">The sequence shown here is derived from an EMBL/GenBank/DDBJ whole genome shotgun (WGS) entry which is preliminary data.</text>
</comment>
<dbReference type="SUPFAM" id="SSF58104">
    <property type="entry name" value="Methyl-accepting chemotaxis protein (MCP) signaling domain"/>
    <property type="match status" value="1"/>
</dbReference>
<gene>
    <name evidence="7" type="ORF">VP06_26815</name>
</gene>
<dbReference type="Gene3D" id="3.30.450.20">
    <property type="entry name" value="PAS domain"/>
    <property type="match status" value="2"/>
</dbReference>
<accession>A0A0J6S4P9</accession>
<evidence type="ECO:0000313" key="7">
    <source>
        <dbReference type="EMBL" id="KMO28644.1"/>
    </source>
</evidence>
<feature type="transmembrane region" description="Helical" evidence="4">
    <location>
        <begin position="20"/>
        <end position="40"/>
    </location>
</feature>
<evidence type="ECO:0000259" key="5">
    <source>
        <dbReference type="PROSITE" id="PS50111"/>
    </source>
</evidence>